<keyword evidence="3" id="KW-1185">Reference proteome</keyword>
<dbReference type="KEGG" id="gtt:GUITHDRAFT_116823"/>
<evidence type="ECO:0000313" key="3">
    <source>
        <dbReference type="Proteomes" id="UP000011087"/>
    </source>
</evidence>
<dbReference type="EnsemblProtists" id="EKX36956">
    <property type="protein sequence ID" value="EKX36956"/>
    <property type="gene ID" value="GUITHDRAFT_116823"/>
</dbReference>
<dbReference type="HOGENOM" id="CLU_2113617_0_0_1"/>
<dbReference type="Proteomes" id="UP000011087">
    <property type="component" value="Unassembled WGS sequence"/>
</dbReference>
<gene>
    <name evidence="1" type="ORF">GUITHDRAFT_116823</name>
</gene>
<reference evidence="1 3" key="1">
    <citation type="journal article" date="2012" name="Nature">
        <title>Algal genomes reveal evolutionary mosaicism and the fate of nucleomorphs.</title>
        <authorList>
            <consortium name="DOE Joint Genome Institute"/>
            <person name="Curtis B.A."/>
            <person name="Tanifuji G."/>
            <person name="Burki F."/>
            <person name="Gruber A."/>
            <person name="Irimia M."/>
            <person name="Maruyama S."/>
            <person name="Arias M.C."/>
            <person name="Ball S.G."/>
            <person name="Gile G.H."/>
            <person name="Hirakawa Y."/>
            <person name="Hopkins J.F."/>
            <person name="Kuo A."/>
            <person name="Rensing S.A."/>
            <person name="Schmutz J."/>
            <person name="Symeonidi A."/>
            <person name="Elias M."/>
            <person name="Eveleigh R.J."/>
            <person name="Herman E.K."/>
            <person name="Klute M.J."/>
            <person name="Nakayama T."/>
            <person name="Obornik M."/>
            <person name="Reyes-Prieto A."/>
            <person name="Armbrust E.V."/>
            <person name="Aves S.J."/>
            <person name="Beiko R.G."/>
            <person name="Coutinho P."/>
            <person name="Dacks J.B."/>
            <person name="Durnford D.G."/>
            <person name="Fast N.M."/>
            <person name="Green B.R."/>
            <person name="Grisdale C.J."/>
            <person name="Hempel F."/>
            <person name="Henrissat B."/>
            <person name="Hoppner M.P."/>
            <person name="Ishida K."/>
            <person name="Kim E."/>
            <person name="Koreny L."/>
            <person name="Kroth P.G."/>
            <person name="Liu Y."/>
            <person name="Malik S.B."/>
            <person name="Maier U.G."/>
            <person name="McRose D."/>
            <person name="Mock T."/>
            <person name="Neilson J.A."/>
            <person name="Onodera N.T."/>
            <person name="Poole A.M."/>
            <person name="Pritham E.J."/>
            <person name="Richards T.A."/>
            <person name="Rocap G."/>
            <person name="Roy S.W."/>
            <person name="Sarai C."/>
            <person name="Schaack S."/>
            <person name="Shirato S."/>
            <person name="Slamovits C.H."/>
            <person name="Spencer D.F."/>
            <person name="Suzuki S."/>
            <person name="Worden A.Z."/>
            <person name="Zauner S."/>
            <person name="Barry K."/>
            <person name="Bell C."/>
            <person name="Bharti A.K."/>
            <person name="Crow J.A."/>
            <person name="Grimwood J."/>
            <person name="Kramer R."/>
            <person name="Lindquist E."/>
            <person name="Lucas S."/>
            <person name="Salamov A."/>
            <person name="McFadden G.I."/>
            <person name="Lane C.E."/>
            <person name="Keeling P.J."/>
            <person name="Gray M.W."/>
            <person name="Grigoriev I.V."/>
            <person name="Archibald J.M."/>
        </authorList>
    </citation>
    <scope>NUCLEOTIDE SEQUENCE</scope>
    <source>
        <strain evidence="1 3">CCMP2712</strain>
    </source>
</reference>
<reference evidence="2" key="3">
    <citation type="submission" date="2016-03" db="UniProtKB">
        <authorList>
            <consortium name="EnsemblProtists"/>
        </authorList>
    </citation>
    <scope>IDENTIFICATION</scope>
</reference>
<sequence>MGVVSYCCDIEELLKQWPESSGGSGLIIVGQSANESLKLSARDVALKDRITPIEFCALSLHSMSKEHGYAIKPCFEDDDSVAEDLEALPGLIDFRCLFKYDGMFFMIVRVERTVG</sequence>
<protein>
    <submittedName>
        <fullName evidence="1 2">Uncharacterized protein</fullName>
    </submittedName>
</protein>
<proteinExistence type="predicted"/>
<dbReference type="RefSeq" id="XP_005823936.1">
    <property type="nucleotide sequence ID" value="XM_005823879.1"/>
</dbReference>
<evidence type="ECO:0000313" key="2">
    <source>
        <dbReference type="EnsemblProtists" id="EKX36956"/>
    </source>
</evidence>
<dbReference type="GeneID" id="17293740"/>
<accession>L1IL38</accession>
<dbReference type="AlphaFoldDB" id="L1IL38"/>
<organism evidence="1">
    <name type="scientific">Guillardia theta (strain CCMP2712)</name>
    <name type="common">Cryptophyte</name>
    <dbReference type="NCBI Taxonomy" id="905079"/>
    <lineage>
        <taxon>Eukaryota</taxon>
        <taxon>Cryptophyceae</taxon>
        <taxon>Pyrenomonadales</taxon>
        <taxon>Geminigeraceae</taxon>
        <taxon>Guillardia</taxon>
    </lineage>
</organism>
<evidence type="ECO:0000313" key="1">
    <source>
        <dbReference type="EMBL" id="EKX36956.1"/>
    </source>
</evidence>
<reference evidence="3" key="2">
    <citation type="submission" date="2012-11" db="EMBL/GenBank/DDBJ databases">
        <authorList>
            <person name="Kuo A."/>
            <person name="Curtis B.A."/>
            <person name="Tanifuji G."/>
            <person name="Burki F."/>
            <person name="Gruber A."/>
            <person name="Irimia M."/>
            <person name="Maruyama S."/>
            <person name="Arias M.C."/>
            <person name="Ball S.G."/>
            <person name="Gile G.H."/>
            <person name="Hirakawa Y."/>
            <person name="Hopkins J.F."/>
            <person name="Rensing S.A."/>
            <person name="Schmutz J."/>
            <person name="Symeonidi A."/>
            <person name="Elias M."/>
            <person name="Eveleigh R.J."/>
            <person name="Herman E.K."/>
            <person name="Klute M.J."/>
            <person name="Nakayama T."/>
            <person name="Obornik M."/>
            <person name="Reyes-Prieto A."/>
            <person name="Armbrust E.V."/>
            <person name="Aves S.J."/>
            <person name="Beiko R.G."/>
            <person name="Coutinho P."/>
            <person name="Dacks J.B."/>
            <person name="Durnford D.G."/>
            <person name="Fast N.M."/>
            <person name="Green B.R."/>
            <person name="Grisdale C."/>
            <person name="Hempe F."/>
            <person name="Henrissat B."/>
            <person name="Hoppner M.P."/>
            <person name="Ishida K.-I."/>
            <person name="Kim E."/>
            <person name="Koreny L."/>
            <person name="Kroth P.G."/>
            <person name="Liu Y."/>
            <person name="Malik S.-B."/>
            <person name="Maier U.G."/>
            <person name="McRose D."/>
            <person name="Mock T."/>
            <person name="Neilson J.A."/>
            <person name="Onodera N.T."/>
            <person name="Poole A.M."/>
            <person name="Pritham E.J."/>
            <person name="Richards T.A."/>
            <person name="Rocap G."/>
            <person name="Roy S.W."/>
            <person name="Sarai C."/>
            <person name="Schaack S."/>
            <person name="Shirato S."/>
            <person name="Slamovits C.H."/>
            <person name="Spencer D.F."/>
            <person name="Suzuki S."/>
            <person name="Worden A.Z."/>
            <person name="Zauner S."/>
            <person name="Barry K."/>
            <person name="Bell C."/>
            <person name="Bharti A.K."/>
            <person name="Crow J.A."/>
            <person name="Grimwood J."/>
            <person name="Kramer R."/>
            <person name="Lindquist E."/>
            <person name="Lucas S."/>
            <person name="Salamov A."/>
            <person name="McFadden G.I."/>
            <person name="Lane C.E."/>
            <person name="Keeling P.J."/>
            <person name="Gray M.W."/>
            <person name="Grigoriev I.V."/>
            <person name="Archibald J.M."/>
        </authorList>
    </citation>
    <scope>NUCLEOTIDE SEQUENCE</scope>
    <source>
        <strain evidence="3">CCMP2712</strain>
    </source>
</reference>
<dbReference type="EMBL" id="JH993065">
    <property type="protein sequence ID" value="EKX36956.1"/>
    <property type="molecule type" value="Genomic_DNA"/>
</dbReference>
<name>L1IL38_GUITC</name>
<dbReference type="PaxDb" id="55529-EKX36956"/>